<reference evidence="3 4" key="1">
    <citation type="submission" date="2025-04" db="UniProtKB">
        <authorList>
            <consortium name="RefSeq"/>
        </authorList>
    </citation>
    <scope>IDENTIFICATION</scope>
    <source>
        <tissue evidence="3 4">Whole organism</tissue>
    </source>
</reference>
<name>A0A6J1TFZ8_FRAOC</name>
<feature type="compositionally biased region" description="Basic and acidic residues" evidence="1">
    <location>
        <begin position="69"/>
        <end position="86"/>
    </location>
</feature>
<proteinExistence type="predicted"/>
<feature type="region of interest" description="Disordered" evidence="1">
    <location>
        <begin position="126"/>
        <end position="155"/>
    </location>
</feature>
<dbReference type="AlphaFoldDB" id="A0A6J1TFZ8"/>
<dbReference type="RefSeq" id="XP_026291673.1">
    <property type="nucleotide sequence ID" value="XM_026435888.2"/>
</dbReference>
<evidence type="ECO:0000313" key="2">
    <source>
        <dbReference type="Proteomes" id="UP000504606"/>
    </source>
</evidence>
<dbReference type="GeneID" id="113216139"/>
<dbReference type="Proteomes" id="UP000504606">
    <property type="component" value="Unplaced"/>
</dbReference>
<organism evidence="2 4">
    <name type="scientific">Frankliniella occidentalis</name>
    <name type="common">Western flower thrips</name>
    <name type="synonym">Euthrips occidentalis</name>
    <dbReference type="NCBI Taxonomy" id="133901"/>
    <lineage>
        <taxon>Eukaryota</taxon>
        <taxon>Metazoa</taxon>
        <taxon>Ecdysozoa</taxon>
        <taxon>Arthropoda</taxon>
        <taxon>Hexapoda</taxon>
        <taxon>Insecta</taxon>
        <taxon>Pterygota</taxon>
        <taxon>Neoptera</taxon>
        <taxon>Paraneoptera</taxon>
        <taxon>Thysanoptera</taxon>
        <taxon>Terebrantia</taxon>
        <taxon>Thripoidea</taxon>
        <taxon>Thripidae</taxon>
        <taxon>Frankliniella</taxon>
    </lineage>
</organism>
<evidence type="ECO:0000256" key="1">
    <source>
        <dbReference type="SAM" id="MobiDB-lite"/>
    </source>
</evidence>
<dbReference type="KEGG" id="foc:113216139"/>
<accession>A0A6J1TFZ8</accession>
<dbReference type="OrthoDB" id="6366902at2759"/>
<keyword evidence="2" id="KW-1185">Reference proteome</keyword>
<dbReference type="RefSeq" id="XP_052122546.1">
    <property type="nucleotide sequence ID" value="XM_052266586.1"/>
</dbReference>
<sequence>MATQYMTESRYPQMQLPSGFSIVVDDVDGDREDELMALADAPGAVAEAAELVEEAQEALEALVPCECGSSHERRGSRDSRSGREPIDAQLCSERIRRIQVEAQSRKNEFAKLLEEHAQVVLRVKQMEQREQQLQHTEDHPAKQDQARTSRNDGGM</sequence>
<evidence type="ECO:0000313" key="4">
    <source>
        <dbReference type="RefSeq" id="XP_052122546.1"/>
    </source>
</evidence>
<protein>
    <submittedName>
        <fullName evidence="3 4">Uncharacterized protein LOC113216139</fullName>
    </submittedName>
</protein>
<evidence type="ECO:0000313" key="3">
    <source>
        <dbReference type="RefSeq" id="XP_026291673.1"/>
    </source>
</evidence>
<feature type="region of interest" description="Disordered" evidence="1">
    <location>
        <begin position="66"/>
        <end position="88"/>
    </location>
</feature>
<gene>
    <name evidence="3 4" type="primary">LOC113216139</name>
</gene>